<reference evidence="1 2" key="1">
    <citation type="journal article" date="2013" name="PLoS Pathog.">
        <title>Genomic analysis of the Kiwifruit pathogen Pseudomonas syringae pv. actinidiae provides insight into the origins of an emergent plant disease.</title>
        <authorList>
            <person name="McCann H.C."/>
            <person name="Rikkerink E.H."/>
            <person name="Bertels F."/>
            <person name="Fiers M."/>
            <person name="Lu A."/>
            <person name="Rees-George J."/>
            <person name="Andersen M.T."/>
            <person name="Gleave A.P."/>
            <person name="Haubold B."/>
            <person name="Wohlers M.W."/>
            <person name="Guttman D.S."/>
            <person name="Wang P.W."/>
            <person name="Straub C."/>
            <person name="Vanneste J.L."/>
            <person name="Rainey P.B."/>
            <person name="Templeton M.D."/>
        </authorList>
    </citation>
    <scope>NUCLEOTIDE SEQUENCE [LARGE SCALE GENOMIC DNA]</scope>
    <source>
        <strain evidence="1 2">ICMP 19096</strain>
    </source>
</reference>
<evidence type="ECO:0000313" key="2">
    <source>
        <dbReference type="Proteomes" id="UP000018849"/>
    </source>
</evidence>
<dbReference type="Proteomes" id="UP000018849">
    <property type="component" value="Unassembled WGS sequence"/>
</dbReference>
<dbReference type="AlphaFoldDB" id="A0A656K0N3"/>
<evidence type="ECO:0000313" key="1">
    <source>
        <dbReference type="EMBL" id="EPN64248.1"/>
    </source>
</evidence>
<accession>A0A656K0N3</accession>
<feature type="non-terminal residue" evidence="1">
    <location>
        <position position="1"/>
    </location>
</feature>
<proteinExistence type="predicted"/>
<dbReference type="EMBL" id="AOKF01000889">
    <property type="protein sequence ID" value="EPN64248.1"/>
    <property type="molecule type" value="Genomic_DNA"/>
</dbReference>
<comment type="caution">
    <text evidence="1">The sequence shown here is derived from an EMBL/GenBank/DDBJ whole genome shotgun (WGS) entry which is preliminary data.</text>
</comment>
<dbReference type="GO" id="GO:0016853">
    <property type="term" value="F:isomerase activity"/>
    <property type="evidence" value="ECO:0007669"/>
    <property type="project" value="UniProtKB-KW"/>
</dbReference>
<organism evidence="1 2">
    <name type="scientific">Pseudomonas syringae pv. actinidiae ICMP 19096</name>
    <dbReference type="NCBI Taxonomy" id="1194405"/>
    <lineage>
        <taxon>Bacteria</taxon>
        <taxon>Pseudomonadati</taxon>
        <taxon>Pseudomonadota</taxon>
        <taxon>Gammaproteobacteria</taxon>
        <taxon>Pseudomonadales</taxon>
        <taxon>Pseudomonadaceae</taxon>
        <taxon>Pseudomonas</taxon>
        <taxon>Pseudomonas syringae</taxon>
    </lineage>
</organism>
<gene>
    <name evidence="1" type="ORF">A245_10601</name>
</gene>
<protein>
    <submittedName>
        <fullName evidence="1">PpiC-type peptidyl-prolyl cis-trans isomerase</fullName>
    </submittedName>
</protein>
<keyword evidence="1" id="KW-0413">Isomerase</keyword>
<name>A0A656K0N3_PSESF</name>
<sequence length="53" mass="5932">SFVIVRLNGVNQAAAPTDAEKAQYRRFLASRAGQQDFAAYRAQLESKAKIEKF</sequence>